<evidence type="ECO:0000313" key="2">
    <source>
        <dbReference type="EMBL" id="KXK67029.1"/>
    </source>
</evidence>
<gene>
    <name evidence="2" type="ORF">HMPREF3293_00096</name>
</gene>
<feature type="region of interest" description="Disordered" evidence="1">
    <location>
        <begin position="1"/>
        <end position="44"/>
    </location>
</feature>
<dbReference type="Proteomes" id="UP000070366">
    <property type="component" value="Unassembled WGS sequence"/>
</dbReference>
<accession>A0A136Q8W3</accession>
<name>A0A136Q8W3_9FIRM</name>
<sequence>MNLQEALPKPNGMVSVVRVENREDEAADNRRRRGKRRISTRRME</sequence>
<dbReference type="EMBL" id="LSZW01000005">
    <property type="protein sequence ID" value="KXK67029.1"/>
    <property type="molecule type" value="Genomic_DNA"/>
</dbReference>
<dbReference type="AlphaFoldDB" id="A0A136Q8W3"/>
<comment type="caution">
    <text evidence="2">The sequence shown here is derived from an EMBL/GenBank/DDBJ whole genome shotgun (WGS) entry which is preliminary data.</text>
</comment>
<keyword evidence="3" id="KW-1185">Reference proteome</keyword>
<feature type="compositionally biased region" description="Basic residues" evidence="1">
    <location>
        <begin position="30"/>
        <end position="44"/>
    </location>
</feature>
<evidence type="ECO:0000256" key="1">
    <source>
        <dbReference type="SAM" id="MobiDB-lite"/>
    </source>
</evidence>
<reference evidence="2 3" key="1">
    <citation type="submission" date="2016-02" db="EMBL/GenBank/DDBJ databases">
        <authorList>
            <person name="Wen L."/>
            <person name="He K."/>
            <person name="Yang H."/>
        </authorList>
    </citation>
    <scope>NUCLEOTIDE SEQUENCE [LARGE SCALE GENOMIC DNA]</scope>
    <source>
        <strain evidence="2 3">DSM 22607</strain>
    </source>
</reference>
<proteinExistence type="predicted"/>
<dbReference type="STRING" id="626937.HMPREF3293_00096"/>
<protein>
    <submittedName>
        <fullName evidence="2">Uncharacterized protein</fullName>
    </submittedName>
</protein>
<organism evidence="2 3">
    <name type="scientific">Christensenella minuta</name>
    <dbReference type="NCBI Taxonomy" id="626937"/>
    <lineage>
        <taxon>Bacteria</taxon>
        <taxon>Bacillati</taxon>
        <taxon>Bacillota</taxon>
        <taxon>Clostridia</taxon>
        <taxon>Christensenellales</taxon>
        <taxon>Christensenellaceae</taxon>
        <taxon>Christensenella</taxon>
    </lineage>
</organism>
<evidence type="ECO:0000313" key="3">
    <source>
        <dbReference type="Proteomes" id="UP000070366"/>
    </source>
</evidence>